<comment type="similarity">
    <text evidence="6">Belongs to the TRAFAC class dynamin-like GTPase superfamily. GB1/RHD3 GTPase family.</text>
</comment>
<dbReference type="Gene3D" id="1.20.1000.10">
    <property type="entry name" value="Guanylate-binding protein, C-terminal domain"/>
    <property type="match status" value="1"/>
</dbReference>
<dbReference type="GO" id="GO:0005525">
    <property type="term" value="F:GTP binding"/>
    <property type="evidence" value="ECO:0007669"/>
    <property type="project" value="UniProtKB-KW"/>
</dbReference>
<feature type="coiled-coil region" evidence="7">
    <location>
        <begin position="515"/>
        <end position="608"/>
    </location>
</feature>
<dbReference type="GO" id="GO:0003924">
    <property type="term" value="F:GTPase activity"/>
    <property type="evidence" value="ECO:0007669"/>
    <property type="project" value="InterPro"/>
</dbReference>
<comment type="caution">
    <text evidence="10">The sequence shown here is derived from an EMBL/GenBank/DDBJ whole genome shotgun (WGS) entry which is preliminary data.</text>
</comment>
<evidence type="ECO:0000259" key="9">
    <source>
        <dbReference type="PROSITE" id="PS51715"/>
    </source>
</evidence>
<dbReference type="SUPFAM" id="SSF48340">
    <property type="entry name" value="Interferon-induced guanylate-binding protein 1 (GBP1), C-terminal domain"/>
    <property type="match status" value="1"/>
</dbReference>
<protein>
    <recommendedName>
        <fullName evidence="9">GB1/RHD3-type G domain-containing protein</fullName>
    </recommendedName>
</protein>
<dbReference type="PROSITE" id="PS51715">
    <property type="entry name" value="G_GB1_RHD3"/>
    <property type="match status" value="1"/>
</dbReference>
<dbReference type="SUPFAM" id="SSF52540">
    <property type="entry name" value="P-loop containing nucleoside triphosphate hydrolases"/>
    <property type="match status" value="1"/>
</dbReference>
<feature type="compositionally biased region" description="Acidic residues" evidence="8">
    <location>
        <begin position="184"/>
        <end position="195"/>
    </location>
</feature>
<keyword evidence="2" id="KW-0547">Nucleotide-binding</keyword>
<reference evidence="10" key="1">
    <citation type="journal article" date="2022" name="bioRxiv">
        <title>Sequencing and chromosome-scale assembly of the giantPleurodeles waltlgenome.</title>
        <authorList>
            <person name="Brown T."/>
            <person name="Elewa A."/>
            <person name="Iarovenko S."/>
            <person name="Subramanian E."/>
            <person name="Araus A.J."/>
            <person name="Petzold A."/>
            <person name="Susuki M."/>
            <person name="Suzuki K.-i.T."/>
            <person name="Hayashi T."/>
            <person name="Toyoda A."/>
            <person name="Oliveira C."/>
            <person name="Osipova E."/>
            <person name="Leigh N.D."/>
            <person name="Simon A."/>
            <person name="Yun M.H."/>
        </authorList>
    </citation>
    <scope>NUCLEOTIDE SEQUENCE</scope>
    <source>
        <strain evidence="10">20211129_DDA</strain>
        <tissue evidence="10">Liver</tissue>
    </source>
</reference>
<dbReference type="GO" id="GO:0045087">
    <property type="term" value="P:innate immune response"/>
    <property type="evidence" value="ECO:0007669"/>
    <property type="project" value="UniProtKB-KW"/>
</dbReference>
<evidence type="ECO:0000256" key="3">
    <source>
        <dbReference type="ARBA" id="ARBA00022801"/>
    </source>
</evidence>
<dbReference type="InterPro" id="IPR030386">
    <property type="entry name" value="G_GB1_RHD3_dom"/>
</dbReference>
<proteinExistence type="inferred from homology"/>
<dbReference type="PANTHER" id="PTHR10751">
    <property type="entry name" value="GUANYLATE BINDING PROTEIN"/>
    <property type="match status" value="1"/>
</dbReference>
<evidence type="ECO:0000256" key="7">
    <source>
        <dbReference type="SAM" id="Coils"/>
    </source>
</evidence>
<feature type="region of interest" description="Disordered" evidence="8">
    <location>
        <begin position="176"/>
        <end position="195"/>
    </location>
</feature>
<gene>
    <name evidence="10" type="ORF">NDU88_011225</name>
</gene>
<sequence>MNRACWTRPVPRRGSSHSELMPLQEPMEAPVCLVGNTDSAELEVVQDALEILNHIDQPVVVVAIVGFYRTGKSYLMNKLAGKKKGFSLGATIQSHTKGIWMWCLPHPTKPGHTLVLLDTEGLGDAEKGDSNNDSALFTLAVLLSSVLVYNSMGTINQQALEQLHFVTELSDRIKVKSKGKENKEGEEEEEDDTSENEFVRVFPAFVWVVRDFILKLNIDGKDVTESEYLEHMLTPKSGVGKKVAAYNLPRECIQSFFPTRNCFVFVRPISGDKISKMESLPENTLDPKFIEQTRKFCNYVFEKAEVKKVKGGHELNGRTFSILVQNYVTTIVNGGAPCIESAVLSMANSENEAAMQDAERHYKAQMEKLVKFPAEVQELSALHGKCEQEAINVFMKRSFKDQDNKYQGMLKGRVEEHYVATVEKNANISLERCRSLLKDLSTNLEKNVTSGVYSRAGGHNAYVCDRDKVVKQFKETPNKGVKAQFVLEEFLASKKGEAETILQADTNLTAADKRVAEEEAKAALIAQEKKAAEERVLQTEQMLKDQERSHNENVEKLKAKMKEEAEKERMESQKALESRMKLQEDLINKGFEEKASRLTSQIDSLKKNLEEPRPFRFFETIGKVFSDILHI</sequence>
<evidence type="ECO:0000256" key="2">
    <source>
        <dbReference type="ARBA" id="ARBA00022741"/>
    </source>
</evidence>
<evidence type="ECO:0000256" key="6">
    <source>
        <dbReference type="PROSITE-ProRule" id="PRU01052"/>
    </source>
</evidence>
<dbReference type="InterPro" id="IPR037684">
    <property type="entry name" value="GBP_C"/>
</dbReference>
<keyword evidence="11" id="KW-1185">Reference proteome</keyword>
<dbReference type="InterPro" id="IPR027417">
    <property type="entry name" value="P-loop_NTPase"/>
</dbReference>
<keyword evidence="7" id="KW-0175">Coiled coil</keyword>
<evidence type="ECO:0000313" key="11">
    <source>
        <dbReference type="Proteomes" id="UP001066276"/>
    </source>
</evidence>
<name>A0AAV7Q089_PLEWA</name>
<keyword evidence="1" id="KW-0399">Innate immunity</keyword>
<dbReference type="InterPro" id="IPR036543">
    <property type="entry name" value="Guanylate-bd_C_sf"/>
</dbReference>
<evidence type="ECO:0000256" key="4">
    <source>
        <dbReference type="ARBA" id="ARBA00022859"/>
    </source>
</evidence>
<dbReference type="EMBL" id="JANPWB010000011">
    <property type="protein sequence ID" value="KAJ1132924.1"/>
    <property type="molecule type" value="Genomic_DNA"/>
</dbReference>
<accession>A0AAV7Q089</accession>
<dbReference type="CDD" id="cd16269">
    <property type="entry name" value="GBP_C"/>
    <property type="match status" value="1"/>
</dbReference>
<evidence type="ECO:0000256" key="1">
    <source>
        <dbReference type="ARBA" id="ARBA00022588"/>
    </source>
</evidence>
<dbReference type="Pfam" id="PF02263">
    <property type="entry name" value="GBP"/>
    <property type="match status" value="1"/>
</dbReference>
<dbReference type="CDD" id="cd01851">
    <property type="entry name" value="GBP"/>
    <property type="match status" value="1"/>
</dbReference>
<keyword evidence="3" id="KW-0378">Hydrolase</keyword>
<keyword evidence="4" id="KW-0391">Immunity</keyword>
<evidence type="ECO:0000256" key="8">
    <source>
        <dbReference type="SAM" id="MobiDB-lite"/>
    </source>
</evidence>
<dbReference type="FunFam" id="1.20.1000.10:FF:000001">
    <property type="entry name" value="Guanylate binding protein 1"/>
    <property type="match status" value="1"/>
</dbReference>
<evidence type="ECO:0000313" key="10">
    <source>
        <dbReference type="EMBL" id="KAJ1132924.1"/>
    </source>
</evidence>
<dbReference type="FunFam" id="3.40.50.300:FF:000422">
    <property type="entry name" value="Guanylate-binding protein 1"/>
    <property type="match status" value="1"/>
</dbReference>
<feature type="domain" description="GB1/RHD3-type G" evidence="9">
    <location>
        <begin position="56"/>
        <end position="305"/>
    </location>
</feature>
<keyword evidence="5" id="KW-0342">GTP-binding</keyword>
<evidence type="ECO:0000256" key="5">
    <source>
        <dbReference type="ARBA" id="ARBA00023134"/>
    </source>
</evidence>
<dbReference type="InterPro" id="IPR003191">
    <property type="entry name" value="Guanylate-bd/ATL_C"/>
</dbReference>
<dbReference type="InterPro" id="IPR015894">
    <property type="entry name" value="Guanylate-bd_N"/>
</dbReference>
<organism evidence="10 11">
    <name type="scientific">Pleurodeles waltl</name>
    <name type="common">Iberian ribbed newt</name>
    <dbReference type="NCBI Taxonomy" id="8319"/>
    <lineage>
        <taxon>Eukaryota</taxon>
        <taxon>Metazoa</taxon>
        <taxon>Chordata</taxon>
        <taxon>Craniata</taxon>
        <taxon>Vertebrata</taxon>
        <taxon>Euteleostomi</taxon>
        <taxon>Amphibia</taxon>
        <taxon>Batrachia</taxon>
        <taxon>Caudata</taxon>
        <taxon>Salamandroidea</taxon>
        <taxon>Salamandridae</taxon>
        <taxon>Pleurodelinae</taxon>
        <taxon>Pleurodeles</taxon>
    </lineage>
</organism>
<dbReference type="AlphaFoldDB" id="A0AAV7Q089"/>
<dbReference type="Gene3D" id="3.40.50.300">
    <property type="entry name" value="P-loop containing nucleotide triphosphate hydrolases"/>
    <property type="match status" value="1"/>
</dbReference>
<dbReference type="Pfam" id="PF02841">
    <property type="entry name" value="GBP_C"/>
    <property type="match status" value="1"/>
</dbReference>
<dbReference type="Proteomes" id="UP001066276">
    <property type="component" value="Chromosome 7"/>
</dbReference>